<organism evidence="1">
    <name type="scientific">viral metagenome</name>
    <dbReference type="NCBI Taxonomy" id="1070528"/>
    <lineage>
        <taxon>unclassified sequences</taxon>
        <taxon>metagenomes</taxon>
        <taxon>organismal metagenomes</taxon>
    </lineage>
</organism>
<protein>
    <submittedName>
        <fullName evidence="1">Uncharacterized protein</fullName>
    </submittedName>
</protein>
<reference evidence="1" key="1">
    <citation type="journal article" date="2020" name="Nature">
        <title>Giant virus diversity and host interactions through global metagenomics.</title>
        <authorList>
            <person name="Schulz F."/>
            <person name="Roux S."/>
            <person name="Paez-Espino D."/>
            <person name="Jungbluth S."/>
            <person name="Walsh D.A."/>
            <person name="Denef V.J."/>
            <person name="McMahon K.D."/>
            <person name="Konstantinidis K.T."/>
            <person name="Eloe-Fadrosh E.A."/>
            <person name="Kyrpides N.C."/>
            <person name="Woyke T."/>
        </authorList>
    </citation>
    <scope>NUCLEOTIDE SEQUENCE</scope>
    <source>
        <strain evidence="1">GVMAG-S-1040241-154</strain>
    </source>
</reference>
<sequence>MKKNDSFYLVLTNNYSTRSQRSQRSLKHLLQGIKQKMTIVNFDFQFTNNFAISSIYPNKKTNRKWFAKKLEDNSKKKKQDIVYTKKQVKKDKKIITSNYSDTSSDNDIMADQYLSDYEDCVVDYSDYDSSPFDLD</sequence>
<evidence type="ECO:0000313" key="1">
    <source>
        <dbReference type="EMBL" id="QHU07606.1"/>
    </source>
</evidence>
<dbReference type="AlphaFoldDB" id="A0A6C0JS08"/>
<name>A0A6C0JS08_9ZZZZ</name>
<dbReference type="EMBL" id="MN740684">
    <property type="protein sequence ID" value="QHU07606.1"/>
    <property type="molecule type" value="Genomic_DNA"/>
</dbReference>
<accession>A0A6C0JS08</accession>
<proteinExistence type="predicted"/>